<accession>A0ABW5N2W2</accession>
<proteinExistence type="predicted"/>
<dbReference type="Proteomes" id="UP001597459">
    <property type="component" value="Unassembled WGS sequence"/>
</dbReference>
<keyword evidence="1" id="KW-1133">Transmembrane helix</keyword>
<reference evidence="3" key="1">
    <citation type="journal article" date="2019" name="Int. J. Syst. Evol. Microbiol.">
        <title>The Global Catalogue of Microorganisms (GCM) 10K type strain sequencing project: providing services to taxonomists for standard genome sequencing and annotation.</title>
        <authorList>
            <consortium name="The Broad Institute Genomics Platform"/>
            <consortium name="The Broad Institute Genome Sequencing Center for Infectious Disease"/>
            <person name="Wu L."/>
            <person name="Ma J."/>
        </authorList>
    </citation>
    <scope>NUCLEOTIDE SEQUENCE [LARGE SCALE GENOMIC DNA]</scope>
    <source>
        <strain evidence="3">KCTC 42423</strain>
    </source>
</reference>
<name>A0ABW5N2W2_9FLAO</name>
<evidence type="ECO:0000313" key="2">
    <source>
        <dbReference type="EMBL" id="MFD2589347.1"/>
    </source>
</evidence>
<keyword evidence="1" id="KW-0472">Membrane</keyword>
<feature type="transmembrane region" description="Helical" evidence="1">
    <location>
        <begin position="75"/>
        <end position="93"/>
    </location>
</feature>
<evidence type="ECO:0000256" key="1">
    <source>
        <dbReference type="SAM" id="Phobius"/>
    </source>
</evidence>
<evidence type="ECO:0000313" key="3">
    <source>
        <dbReference type="Proteomes" id="UP001597459"/>
    </source>
</evidence>
<feature type="transmembrane region" description="Helical" evidence="1">
    <location>
        <begin position="35"/>
        <end position="54"/>
    </location>
</feature>
<sequence length="94" mass="11228">MKYYRAILKYYYEINLFNLLFCLLSGYLFGVFWAILFFFTIGIVIGLIGFQIFKKQEYYMYYNLGFTRTDLLKKVLLLHGCLLIPFTGITVIFI</sequence>
<comment type="caution">
    <text evidence="2">The sequence shown here is derived from an EMBL/GenBank/DDBJ whole genome shotgun (WGS) entry which is preliminary data.</text>
</comment>
<gene>
    <name evidence="2" type="ORF">ACFSTE_00800</name>
</gene>
<feature type="transmembrane region" description="Helical" evidence="1">
    <location>
        <begin position="12"/>
        <end position="29"/>
    </location>
</feature>
<protein>
    <submittedName>
        <fullName evidence="2">Uncharacterized protein</fullName>
    </submittedName>
</protein>
<dbReference type="RefSeq" id="WP_176028036.1">
    <property type="nucleotide sequence ID" value="NZ_JBHSJV010000001.1"/>
</dbReference>
<keyword evidence="1" id="KW-0812">Transmembrane</keyword>
<organism evidence="2 3">
    <name type="scientific">Aquimarina hainanensis</name>
    <dbReference type="NCBI Taxonomy" id="1578017"/>
    <lineage>
        <taxon>Bacteria</taxon>
        <taxon>Pseudomonadati</taxon>
        <taxon>Bacteroidota</taxon>
        <taxon>Flavobacteriia</taxon>
        <taxon>Flavobacteriales</taxon>
        <taxon>Flavobacteriaceae</taxon>
        <taxon>Aquimarina</taxon>
    </lineage>
</organism>
<keyword evidence="3" id="KW-1185">Reference proteome</keyword>
<dbReference type="EMBL" id="JBHULX010000001">
    <property type="protein sequence ID" value="MFD2589347.1"/>
    <property type="molecule type" value="Genomic_DNA"/>
</dbReference>